<feature type="domain" description="Transcription factor zinc-finger" evidence="1">
    <location>
        <begin position="44"/>
        <end position="83"/>
    </location>
</feature>
<dbReference type="OrthoDB" id="9814037at2"/>
<dbReference type="PATRIC" id="fig|1603606.3.peg.1793"/>
<evidence type="ECO:0000259" key="1">
    <source>
        <dbReference type="Pfam" id="PF13453"/>
    </source>
</evidence>
<dbReference type="Proteomes" id="UP000057158">
    <property type="component" value="Chromosome"/>
</dbReference>
<evidence type="ECO:0000313" key="3">
    <source>
        <dbReference type="Proteomes" id="UP000057158"/>
    </source>
</evidence>
<proteinExistence type="predicted"/>
<organism evidence="2 3">
    <name type="scientific">Desulfuromonas soudanensis</name>
    <dbReference type="NCBI Taxonomy" id="1603606"/>
    <lineage>
        <taxon>Bacteria</taxon>
        <taxon>Pseudomonadati</taxon>
        <taxon>Thermodesulfobacteriota</taxon>
        <taxon>Desulfuromonadia</taxon>
        <taxon>Desulfuromonadales</taxon>
        <taxon>Desulfuromonadaceae</taxon>
        <taxon>Desulfuromonas</taxon>
    </lineage>
</organism>
<keyword evidence="3" id="KW-1185">Reference proteome</keyword>
<evidence type="ECO:0000313" key="2">
    <source>
        <dbReference type="EMBL" id="ALC16424.1"/>
    </source>
</evidence>
<protein>
    <recommendedName>
        <fullName evidence="1">Transcription factor zinc-finger domain-containing protein</fullName>
    </recommendedName>
</protein>
<name>A0A0M5IKY7_9BACT</name>
<dbReference type="STRING" id="1603606.DSOUD_1646"/>
<gene>
    <name evidence="2" type="ORF">DSOUD_1646</name>
</gene>
<dbReference type="EMBL" id="CP010802">
    <property type="protein sequence ID" value="ALC16424.1"/>
    <property type="molecule type" value="Genomic_DNA"/>
</dbReference>
<dbReference type="KEGG" id="des:DSOUD_1646"/>
<dbReference type="Pfam" id="PF13453">
    <property type="entry name" value="Zn_ribbon_TFIIB"/>
    <property type="match status" value="1"/>
</dbReference>
<dbReference type="InterPro" id="IPR027392">
    <property type="entry name" value="TF_Znf"/>
</dbReference>
<accession>A0A0M5IKY7</accession>
<sequence>MTNAWDERKKALENEFFHRLEQEKIEKMKEEAREQSIRQVCLGRCPKCGEAIVPMIFRGVPLDKCPGCGGVWLGPKDIQILAEKDHRTWFDKWFRGEEGEGE</sequence>
<reference evidence="2 3" key="1">
    <citation type="submission" date="2015-07" db="EMBL/GenBank/DDBJ databases">
        <title>Isolation and Genomic Characterization of a Novel Halophilic Metal-Reducing Deltaproteobacterium from the Deep Subsurface.</title>
        <authorList>
            <person name="Badalamenti J.P."/>
            <person name="Summers Z.M."/>
            <person name="Gralnick J.A."/>
            <person name="Bond D.R."/>
        </authorList>
    </citation>
    <scope>NUCLEOTIDE SEQUENCE [LARGE SCALE GENOMIC DNA]</scope>
    <source>
        <strain evidence="2 3">WTL</strain>
    </source>
</reference>
<dbReference type="RefSeq" id="WP_053550526.1">
    <property type="nucleotide sequence ID" value="NZ_CP010802.1"/>
</dbReference>
<dbReference type="AlphaFoldDB" id="A0A0M5IKY7"/>